<sequence length="68" mass="7437">MKRVRPAYRPIMRRIGSGLASVGRFVGWFVLGPKRFPPPGSRSPRALAERQAEDFNLAALRVGGPFGG</sequence>
<accession>A0A316ATX7</accession>
<dbReference type="Proteomes" id="UP000245469">
    <property type="component" value="Unassembled WGS sequence"/>
</dbReference>
<dbReference type="AlphaFoldDB" id="A0A316ATX7"/>
<keyword evidence="2" id="KW-1185">Reference proteome</keyword>
<organism evidence="1 2">
    <name type="scientific">Quadrisphaera granulorum</name>
    <dbReference type="NCBI Taxonomy" id="317664"/>
    <lineage>
        <taxon>Bacteria</taxon>
        <taxon>Bacillati</taxon>
        <taxon>Actinomycetota</taxon>
        <taxon>Actinomycetes</taxon>
        <taxon>Kineosporiales</taxon>
        <taxon>Kineosporiaceae</taxon>
        <taxon>Quadrisphaera</taxon>
    </lineage>
</organism>
<proteinExistence type="predicted"/>
<reference evidence="1 2" key="1">
    <citation type="submission" date="2018-03" db="EMBL/GenBank/DDBJ databases">
        <title>Genomic Encyclopedia of Archaeal and Bacterial Type Strains, Phase II (KMG-II): from individual species to whole genera.</title>
        <authorList>
            <person name="Goeker M."/>
        </authorList>
    </citation>
    <scope>NUCLEOTIDE SEQUENCE [LARGE SCALE GENOMIC DNA]</scope>
    <source>
        <strain evidence="1 2">DSM 44889</strain>
    </source>
</reference>
<comment type="caution">
    <text evidence="1">The sequence shown here is derived from an EMBL/GenBank/DDBJ whole genome shotgun (WGS) entry which is preliminary data.</text>
</comment>
<gene>
    <name evidence="1" type="ORF">BXY45_11160</name>
</gene>
<evidence type="ECO:0000313" key="1">
    <source>
        <dbReference type="EMBL" id="PWJ53657.1"/>
    </source>
</evidence>
<protein>
    <submittedName>
        <fullName evidence="1">Uncharacterized protein</fullName>
    </submittedName>
</protein>
<evidence type="ECO:0000313" key="2">
    <source>
        <dbReference type="Proteomes" id="UP000245469"/>
    </source>
</evidence>
<dbReference type="EMBL" id="QGDQ01000011">
    <property type="protein sequence ID" value="PWJ53657.1"/>
    <property type="molecule type" value="Genomic_DNA"/>
</dbReference>
<name>A0A316ATX7_9ACTN</name>